<proteinExistence type="predicted"/>
<evidence type="ECO:0000313" key="3">
    <source>
        <dbReference type="Proteomes" id="UP001059380"/>
    </source>
</evidence>
<accession>A0A9J7BWI3</accession>
<evidence type="ECO:0000256" key="1">
    <source>
        <dbReference type="SAM" id="MobiDB-lite"/>
    </source>
</evidence>
<evidence type="ECO:0000313" key="2">
    <source>
        <dbReference type="EMBL" id="UWZ87095.1"/>
    </source>
</evidence>
<name>A0A9J7BWI3_9BACT</name>
<sequence>MAIHQIHEVAFPASPVSKEADGERQASFAQDDQLSEGMGKIVDAEFVGDRSIATDAAKLGIVSRGSRDELVDRTGLQLDFGLSKRLVGLLWCFNIDRLDWRR</sequence>
<dbReference type="RefSeq" id="WP_260796729.1">
    <property type="nucleotide sequence ID" value="NZ_CP093313.1"/>
</dbReference>
<gene>
    <name evidence="2" type="ORF">MOP44_04940</name>
</gene>
<dbReference type="KEGG" id="orp:MOP44_04940"/>
<dbReference type="AlphaFoldDB" id="A0A9J7BWI3"/>
<dbReference type="EMBL" id="CP093313">
    <property type="protein sequence ID" value="UWZ87095.1"/>
    <property type="molecule type" value="Genomic_DNA"/>
</dbReference>
<reference evidence="2" key="1">
    <citation type="submission" date="2021-04" db="EMBL/GenBank/DDBJ databases">
        <title>Phylogenetic analysis of Acidobacteriaceae.</title>
        <authorList>
            <person name="Qiu L."/>
            <person name="Zhang Q."/>
        </authorList>
    </citation>
    <scope>NUCLEOTIDE SEQUENCE</scope>
    <source>
        <strain evidence="2">DSM 25168</strain>
    </source>
</reference>
<feature type="region of interest" description="Disordered" evidence="1">
    <location>
        <begin position="1"/>
        <end position="33"/>
    </location>
</feature>
<keyword evidence="3" id="KW-1185">Reference proteome</keyword>
<protein>
    <submittedName>
        <fullName evidence="2">Uncharacterized protein</fullName>
    </submittedName>
</protein>
<organism evidence="2 3">
    <name type="scientific">Occallatibacter riparius</name>
    <dbReference type="NCBI Taxonomy" id="1002689"/>
    <lineage>
        <taxon>Bacteria</taxon>
        <taxon>Pseudomonadati</taxon>
        <taxon>Acidobacteriota</taxon>
        <taxon>Terriglobia</taxon>
        <taxon>Terriglobales</taxon>
        <taxon>Acidobacteriaceae</taxon>
        <taxon>Occallatibacter</taxon>
    </lineage>
</organism>
<dbReference type="Proteomes" id="UP001059380">
    <property type="component" value="Chromosome"/>
</dbReference>